<reference evidence="1" key="1">
    <citation type="journal article" date="2014" name="Int. J. Syst. Evol. Microbiol.">
        <title>Complete genome sequence of Corynebacterium casei LMG S-19264T (=DSM 44701T), isolated from a smear-ripened cheese.</title>
        <authorList>
            <consortium name="US DOE Joint Genome Institute (JGI-PGF)"/>
            <person name="Walter F."/>
            <person name="Albersmeier A."/>
            <person name="Kalinowski J."/>
            <person name="Ruckert C."/>
        </authorList>
    </citation>
    <scope>NUCLEOTIDE SEQUENCE</scope>
    <source>
        <strain evidence="1">KCTC 12719</strain>
    </source>
</reference>
<name>A0A918S6M0_9FLAO</name>
<accession>A0A918S6M0</accession>
<dbReference type="RefSeq" id="WP_189603159.1">
    <property type="nucleotide sequence ID" value="NZ_BMXB01000001.1"/>
</dbReference>
<organism evidence="1 2">
    <name type="scientific">Salinimicrobium marinum</name>
    <dbReference type="NCBI Taxonomy" id="680283"/>
    <lineage>
        <taxon>Bacteria</taxon>
        <taxon>Pseudomonadati</taxon>
        <taxon>Bacteroidota</taxon>
        <taxon>Flavobacteriia</taxon>
        <taxon>Flavobacteriales</taxon>
        <taxon>Flavobacteriaceae</taxon>
        <taxon>Salinimicrobium</taxon>
    </lineage>
</organism>
<evidence type="ECO:0000313" key="1">
    <source>
        <dbReference type="EMBL" id="GHA27226.1"/>
    </source>
</evidence>
<sequence>MKTSLSYIFGICFLLLIFGQSAEAQILQTRSEVLSAYGTPFSEGVSESGENYLFYKTPVKTKASGEYEQRKVLFFKKFKDGNETCYKWQILEPSSETKHNMLSFTRNLVQTGDMEWKDYGKGIIYTMELVNEVCTITAQYDQEVSLAKVYKM</sequence>
<dbReference type="AlphaFoldDB" id="A0A918S6M0"/>
<keyword evidence="2" id="KW-1185">Reference proteome</keyword>
<protein>
    <submittedName>
        <fullName evidence="1">Uncharacterized protein</fullName>
    </submittedName>
</protein>
<proteinExistence type="predicted"/>
<comment type="caution">
    <text evidence="1">The sequence shown here is derived from an EMBL/GenBank/DDBJ whole genome shotgun (WGS) entry which is preliminary data.</text>
</comment>
<evidence type="ECO:0000313" key="2">
    <source>
        <dbReference type="Proteomes" id="UP000610456"/>
    </source>
</evidence>
<dbReference type="EMBL" id="BMXB01000001">
    <property type="protein sequence ID" value="GHA27226.1"/>
    <property type="molecule type" value="Genomic_DNA"/>
</dbReference>
<gene>
    <name evidence="1" type="ORF">GCM10007103_05770</name>
</gene>
<reference evidence="1" key="2">
    <citation type="submission" date="2020-09" db="EMBL/GenBank/DDBJ databases">
        <authorList>
            <person name="Sun Q."/>
            <person name="Kim S."/>
        </authorList>
    </citation>
    <scope>NUCLEOTIDE SEQUENCE</scope>
    <source>
        <strain evidence="1">KCTC 12719</strain>
    </source>
</reference>
<dbReference type="Proteomes" id="UP000610456">
    <property type="component" value="Unassembled WGS sequence"/>
</dbReference>